<dbReference type="InterPro" id="IPR040042">
    <property type="entry name" value="Branching_enz_MT3115-like"/>
</dbReference>
<protein>
    <submittedName>
        <fullName evidence="8">1,4-alpha-glucan branching enzyme</fullName>
        <ecNumber evidence="8">2.4.1.18</ecNumber>
    </submittedName>
</protein>
<keyword evidence="8" id="KW-0328">Glycosyltransferase</keyword>
<accession>A0A4Y7R844</accession>
<dbReference type="InterPro" id="IPR037090">
    <property type="entry name" value="57_glycoside_trans_central"/>
</dbReference>
<feature type="binding site" evidence="4">
    <location>
        <position position="241"/>
    </location>
    <ligand>
        <name>substrate</name>
    </ligand>
</feature>
<dbReference type="SUPFAM" id="SSF88688">
    <property type="entry name" value="Families 57/38 glycoside transferase middle domain"/>
    <property type="match status" value="1"/>
</dbReference>
<evidence type="ECO:0000259" key="7">
    <source>
        <dbReference type="Pfam" id="PF09210"/>
    </source>
</evidence>
<comment type="caution">
    <text evidence="8">The sequence shown here is derived from an EMBL/GenBank/DDBJ whole genome shotgun (WGS) entry which is preliminary data.</text>
</comment>
<dbReference type="GO" id="GO:0030979">
    <property type="term" value="P:alpha-glucan biosynthetic process"/>
    <property type="evidence" value="ECO:0007669"/>
    <property type="project" value="InterPro"/>
</dbReference>
<keyword evidence="9" id="KW-1185">Reference proteome</keyword>
<dbReference type="SUPFAM" id="SSF88713">
    <property type="entry name" value="Glycoside hydrolase/deacetylase"/>
    <property type="match status" value="1"/>
</dbReference>
<name>A0A4Y7R844_9FIRM</name>
<comment type="similarity">
    <text evidence="1 5">Belongs to the glycosyl hydrolase 57 family.</text>
</comment>
<dbReference type="GO" id="GO:0005576">
    <property type="term" value="C:extracellular region"/>
    <property type="evidence" value="ECO:0007669"/>
    <property type="project" value="TreeGrafter"/>
</dbReference>
<dbReference type="CDD" id="cd10792">
    <property type="entry name" value="GH57N_AmyC_like"/>
    <property type="match status" value="1"/>
</dbReference>
<dbReference type="InterPro" id="IPR028995">
    <property type="entry name" value="Glyco_hydro_57/38_cen_sf"/>
</dbReference>
<dbReference type="Gene3D" id="3.20.110.10">
    <property type="entry name" value="Glycoside hydrolase 38, N terminal domain"/>
    <property type="match status" value="1"/>
</dbReference>
<keyword evidence="8" id="KW-0808">Transferase</keyword>
<organism evidence="8 9">
    <name type="scientific">Pelotomaculum schinkii</name>
    <dbReference type="NCBI Taxonomy" id="78350"/>
    <lineage>
        <taxon>Bacteria</taxon>
        <taxon>Bacillati</taxon>
        <taxon>Bacillota</taxon>
        <taxon>Clostridia</taxon>
        <taxon>Eubacteriales</taxon>
        <taxon>Desulfotomaculaceae</taxon>
        <taxon>Pelotomaculum</taxon>
    </lineage>
</organism>
<feature type="binding site" evidence="4">
    <location>
        <position position="406"/>
    </location>
    <ligand>
        <name>substrate</name>
    </ligand>
</feature>
<feature type="active site" description="Proton donor" evidence="3">
    <location>
        <position position="352"/>
    </location>
</feature>
<dbReference type="PANTHER" id="PTHR41695:SF1">
    <property type="entry name" value="1,4-ALPHA-GLUCAN BRANCHING ENZYME TK1436"/>
    <property type="match status" value="1"/>
</dbReference>
<dbReference type="EMBL" id="QFGA01000003">
    <property type="protein sequence ID" value="TEB04800.1"/>
    <property type="molecule type" value="Genomic_DNA"/>
</dbReference>
<dbReference type="Pfam" id="PF03065">
    <property type="entry name" value="Glyco_hydro_57"/>
    <property type="match status" value="1"/>
</dbReference>
<feature type="active site" description="Nucleophile" evidence="3">
    <location>
        <position position="189"/>
    </location>
</feature>
<keyword evidence="2 5" id="KW-0119">Carbohydrate metabolism</keyword>
<dbReference type="RefSeq" id="WP_190259122.1">
    <property type="nucleotide sequence ID" value="NZ_QFGA01000003.1"/>
</dbReference>
<reference evidence="8 9" key="1">
    <citation type="journal article" date="2018" name="Environ. Microbiol.">
        <title>Novel energy conservation strategies and behaviour of Pelotomaculum schinkii driving syntrophic propionate catabolism.</title>
        <authorList>
            <person name="Hidalgo-Ahumada C.A.P."/>
            <person name="Nobu M.K."/>
            <person name="Narihiro T."/>
            <person name="Tamaki H."/>
            <person name="Liu W.T."/>
            <person name="Kamagata Y."/>
            <person name="Stams A.J.M."/>
            <person name="Imachi H."/>
            <person name="Sousa D.Z."/>
        </authorList>
    </citation>
    <scope>NUCLEOTIDE SEQUENCE [LARGE SCALE GENOMIC DNA]</scope>
    <source>
        <strain evidence="8 9">HH</strain>
    </source>
</reference>
<evidence type="ECO:0000256" key="5">
    <source>
        <dbReference type="RuleBase" id="RU361196"/>
    </source>
</evidence>
<evidence type="ECO:0000256" key="4">
    <source>
        <dbReference type="PIRSR" id="PIRSR640042-2"/>
    </source>
</evidence>
<feature type="domain" description="1,4-alpha-glucan branching enzyme C-terminal" evidence="7">
    <location>
        <begin position="426"/>
        <end position="526"/>
    </location>
</feature>
<proteinExistence type="inferred from homology"/>
<sequence>MATGYLCLVLHAHLPYVRHPEHENFLEERWLYEAITETYIPLIQAFDRLIGDGISFRLTMTLSPPLISMLTDPLLQERYTRHLAGLIELADKEEGRTYGSPFHEAALMYKRRLREAMYIFHDLYHRNIVSAFKKFQDQGRLEIITCAATHAYLPLMQLQPEAVRAQIRTAVDLHTRHLGRPPRGIWLPECGYAPGVDEILKENGIQFFFTDSHGVLYASHRPRFGIFAPIYCPSGVAAFGRDIESSKQVWSTQEGYPGDYNYREFYRDIGYDLDYDYIKPYIHPDGIRIHTGFKYFKITGKVDLSQKEPYNPRAADEKAAEHAGNFMFNRQHQIRHLAGMMDRPPMIVAPYDAELFGHWWFEGPAWLEYLIRKIAFDQDEIELLTPSQYLERFPCNQVAVPCSSSWGNKGYHEVWLSGANAWIYRHLHMAANMMVDMTTRYPAAGGLLRRALNQAARELMLAQSSDWAFIMSTGTMVEYAIKRTKIHLSNFLRLRDEITGNRIDEGWLRDLEYRDNIFPDVDYSWYRNEPARSVAV</sequence>
<feature type="domain" description="Glycoside hydrolase family 57 N-terminal" evidence="6">
    <location>
        <begin position="8"/>
        <end position="397"/>
    </location>
</feature>
<feature type="binding site" evidence="4">
    <location>
        <position position="258"/>
    </location>
    <ligand>
        <name>substrate</name>
    </ligand>
</feature>
<dbReference type="InterPro" id="IPR015293">
    <property type="entry name" value="BE_C"/>
</dbReference>
<dbReference type="Proteomes" id="UP000298324">
    <property type="component" value="Unassembled WGS sequence"/>
</dbReference>
<gene>
    <name evidence="8" type="ORF">Psch_03562</name>
</gene>
<dbReference type="GO" id="GO:0003844">
    <property type="term" value="F:1,4-alpha-glucan branching enzyme activity"/>
    <property type="evidence" value="ECO:0007669"/>
    <property type="project" value="UniProtKB-EC"/>
</dbReference>
<dbReference type="EC" id="2.4.1.18" evidence="8"/>
<evidence type="ECO:0000259" key="6">
    <source>
        <dbReference type="Pfam" id="PF03065"/>
    </source>
</evidence>
<dbReference type="Pfam" id="PF09210">
    <property type="entry name" value="BE_C"/>
    <property type="match status" value="1"/>
</dbReference>
<dbReference type="PANTHER" id="PTHR41695">
    <property type="entry name" value="1,4-ALPHA-GLUCAN BRANCHING ENZYME RV3031-RELATED"/>
    <property type="match status" value="1"/>
</dbReference>
<evidence type="ECO:0000313" key="8">
    <source>
        <dbReference type="EMBL" id="TEB04800.1"/>
    </source>
</evidence>
<feature type="binding site" evidence="4">
    <location>
        <position position="466"/>
    </location>
    <ligand>
        <name>substrate</name>
    </ligand>
</feature>
<evidence type="ECO:0000256" key="3">
    <source>
        <dbReference type="PIRSR" id="PIRSR640042-1"/>
    </source>
</evidence>
<dbReference type="AlphaFoldDB" id="A0A4Y7R844"/>
<evidence type="ECO:0000313" key="9">
    <source>
        <dbReference type="Proteomes" id="UP000298324"/>
    </source>
</evidence>
<dbReference type="InterPro" id="IPR027291">
    <property type="entry name" value="Glyco_hydro_38_N_sf"/>
</dbReference>
<dbReference type="InterPro" id="IPR004300">
    <property type="entry name" value="Glyco_hydro_57_N"/>
</dbReference>
<evidence type="ECO:0000256" key="1">
    <source>
        <dbReference type="ARBA" id="ARBA00006821"/>
    </source>
</evidence>
<dbReference type="Gene3D" id="1.20.1430.10">
    <property type="entry name" value="Families 57/38 glycoside transferase, middle domain"/>
    <property type="match status" value="1"/>
</dbReference>
<evidence type="ECO:0000256" key="2">
    <source>
        <dbReference type="ARBA" id="ARBA00023277"/>
    </source>
</evidence>
<dbReference type="InterPro" id="IPR011330">
    <property type="entry name" value="Glyco_hydro/deAcase_b/a-brl"/>
</dbReference>